<feature type="domain" description="Smf/DprA SLOG" evidence="2">
    <location>
        <begin position="81"/>
        <end position="293"/>
    </location>
</feature>
<dbReference type="Pfam" id="PF17782">
    <property type="entry name" value="WHD_DprA"/>
    <property type="match status" value="1"/>
</dbReference>
<comment type="caution">
    <text evidence="4">The sequence shown here is derived from an EMBL/GenBank/DDBJ whole genome shotgun (WGS) entry which is preliminary data.</text>
</comment>
<dbReference type="Gene3D" id="3.40.50.450">
    <property type="match status" value="1"/>
</dbReference>
<dbReference type="NCBIfam" id="TIGR00732">
    <property type="entry name" value="dprA"/>
    <property type="match status" value="1"/>
</dbReference>
<sequence length="382" mass="42256">MYLEERAFWVAWSQIPAVGPVLLGRLFKYFGSLAAAWQAEPESLTQVQGLGRQLVEKIVTRRSQLNPEQLYSEHLRQNPNFWTPADPDYPRLLGEIPNPPPLLYYQGQVDRQETLGNRPIVGIVGTRNPSEYGQRWTRRISQILAECGFTIVSGMAAGIDTHAHLGCLDADGRTIAVFGTPLNKIYPENNRHLSEKIIQKGLFLSEHPVGTLTRREHFAQRNRIIAGLSQAILVMEAPERSGALITAKVANEYSRDVFALPGRIDDPNSQGCLRLLKNGAETIINETELLEMLGAIPKYHPTPSPTAANLTSPTAVMPPLPSLPDLAPPLQQVWEATAIEPIAFELIVSQAQLDAASVSSALLQLELIGLVEQLPGMRYRRS</sequence>
<keyword evidence="5" id="KW-1185">Reference proteome</keyword>
<dbReference type="InterPro" id="IPR003488">
    <property type="entry name" value="DprA"/>
</dbReference>
<evidence type="ECO:0000313" key="4">
    <source>
        <dbReference type="EMBL" id="MCT7966576.1"/>
    </source>
</evidence>
<organism evidence="4 5">
    <name type="scientific">Laspinema palackyanum D2a</name>
    <dbReference type="NCBI Taxonomy" id="2953684"/>
    <lineage>
        <taxon>Bacteria</taxon>
        <taxon>Bacillati</taxon>
        <taxon>Cyanobacteriota</taxon>
        <taxon>Cyanophyceae</taxon>
        <taxon>Oscillatoriophycideae</taxon>
        <taxon>Oscillatoriales</taxon>
        <taxon>Laspinemataceae</taxon>
        <taxon>Laspinema</taxon>
        <taxon>Laspinema palackyanum</taxon>
    </lineage>
</organism>
<dbReference type="InterPro" id="IPR057666">
    <property type="entry name" value="DrpA_SLOG"/>
</dbReference>
<dbReference type="Pfam" id="PF02481">
    <property type="entry name" value="DNA_processg_A"/>
    <property type="match status" value="1"/>
</dbReference>
<comment type="similarity">
    <text evidence="1">Belongs to the DprA/Smf family.</text>
</comment>
<dbReference type="Proteomes" id="UP001525890">
    <property type="component" value="Unassembled WGS sequence"/>
</dbReference>
<proteinExistence type="inferred from homology"/>
<dbReference type="InterPro" id="IPR036388">
    <property type="entry name" value="WH-like_DNA-bd_sf"/>
</dbReference>
<evidence type="ECO:0000256" key="1">
    <source>
        <dbReference type="ARBA" id="ARBA00006525"/>
    </source>
</evidence>
<evidence type="ECO:0000313" key="5">
    <source>
        <dbReference type="Proteomes" id="UP001525890"/>
    </source>
</evidence>
<dbReference type="Gene3D" id="1.10.10.10">
    <property type="entry name" value="Winged helix-like DNA-binding domain superfamily/Winged helix DNA-binding domain"/>
    <property type="match status" value="1"/>
</dbReference>
<evidence type="ECO:0000259" key="3">
    <source>
        <dbReference type="Pfam" id="PF17782"/>
    </source>
</evidence>
<dbReference type="SUPFAM" id="SSF47781">
    <property type="entry name" value="RuvA domain 2-like"/>
    <property type="match status" value="1"/>
</dbReference>
<dbReference type="EMBL" id="JAMXFF010000011">
    <property type="protein sequence ID" value="MCT7966576.1"/>
    <property type="molecule type" value="Genomic_DNA"/>
</dbReference>
<dbReference type="InterPro" id="IPR041614">
    <property type="entry name" value="DprA_WH"/>
</dbReference>
<dbReference type="PANTHER" id="PTHR43022:SF1">
    <property type="entry name" value="PROTEIN SMF"/>
    <property type="match status" value="1"/>
</dbReference>
<dbReference type="RefSeq" id="WP_368006214.1">
    <property type="nucleotide sequence ID" value="NZ_JAMXFF010000011.1"/>
</dbReference>
<name>A0ABT2MSQ7_9CYAN</name>
<protein>
    <submittedName>
        <fullName evidence="4">DNA-processing protein DprA</fullName>
    </submittedName>
</protein>
<reference evidence="4 5" key="1">
    <citation type="journal article" date="2022" name="Front. Microbiol.">
        <title>High genomic differentiation and limited gene flow indicate recent cryptic speciation within the genus Laspinema (cyanobacteria).</title>
        <authorList>
            <person name="Stanojkovic A."/>
            <person name="Skoupy S."/>
            <person name="Skaloud P."/>
            <person name="Dvorak P."/>
        </authorList>
    </citation>
    <scope>NUCLEOTIDE SEQUENCE [LARGE SCALE GENOMIC DNA]</scope>
    <source>
        <strain evidence="4 5">D2a</strain>
    </source>
</reference>
<dbReference type="InterPro" id="IPR010994">
    <property type="entry name" value="RuvA_2-like"/>
</dbReference>
<accession>A0ABT2MSQ7</accession>
<dbReference type="SUPFAM" id="SSF102405">
    <property type="entry name" value="MCP/YpsA-like"/>
    <property type="match status" value="1"/>
</dbReference>
<evidence type="ECO:0000259" key="2">
    <source>
        <dbReference type="Pfam" id="PF02481"/>
    </source>
</evidence>
<dbReference type="PANTHER" id="PTHR43022">
    <property type="entry name" value="PROTEIN SMF"/>
    <property type="match status" value="1"/>
</dbReference>
<feature type="domain" description="DprA winged helix" evidence="3">
    <location>
        <begin position="318"/>
        <end position="377"/>
    </location>
</feature>
<gene>
    <name evidence="4" type="primary">dprA</name>
    <name evidence="4" type="ORF">NG799_09550</name>
</gene>